<evidence type="ECO:0000259" key="6">
    <source>
        <dbReference type="PROSITE" id="PS50059"/>
    </source>
</evidence>
<evidence type="ECO:0000256" key="4">
    <source>
        <dbReference type="PROSITE-ProRule" id="PRU00277"/>
    </source>
</evidence>
<feature type="domain" description="PPIase FKBP-type" evidence="6">
    <location>
        <begin position="99"/>
        <end position="188"/>
    </location>
</feature>
<dbReference type="SMART" id="SM00028">
    <property type="entry name" value="TPR"/>
    <property type="match status" value="2"/>
</dbReference>
<keyword evidence="2" id="KW-0677">Repeat</keyword>
<organism evidence="7 8">
    <name type="scientific">Nephila pilipes</name>
    <name type="common">Giant wood spider</name>
    <name type="synonym">Nephila maculata</name>
    <dbReference type="NCBI Taxonomy" id="299642"/>
    <lineage>
        <taxon>Eukaryota</taxon>
        <taxon>Metazoa</taxon>
        <taxon>Ecdysozoa</taxon>
        <taxon>Arthropoda</taxon>
        <taxon>Chelicerata</taxon>
        <taxon>Arachnida</taxon>
        <taxon>Araneae</taxon>
        <taxon>Araneomorphae</taxon>
        <taxon>Entelegynae</taxon>
        <taxon>Araneoidea</taxon>
        <taxon>Nephilidae</taxon>
        <taxon>Nephila</taxon>
    </lineage>
</organism>
<dbReference type="PROSITE" id="PS50059">
    <property type="entry name" value="FKBP_PPIASE"/>
    <property type="match status" value="1"/>
</dbReference>
<dbReference type="GO" id="GO:0003755">
    <property type="term" value="F:peptidyl-prolyl cis-trans isomerase activity"/>
    <property type="evidence" value="ECO:0007669"/>
    <property type="project" value="UniProtKB-KW"/>
</dbReference>
<sequence length="444" mass="51547">MSKLKEISVRNIEKGVELEFDVEENQTIDDSSDENFDDLFNGEEKEFFTEYDEAARPRYVSGVVIPFYKLKERMKSVTDDGLVLKEILVSTDGEIIPNKSIVYIHYEAYLDDRKESFDSTRSRRKPFKFLLGDGNVIPGLDIGIQTMKKGEFSRIMVHPKLAFGEMGVPPRIPENAEILYEVEVMNYIAGKDAVEYEQMSPEDQKKAPFQKIVGVYHCDNQLASDLFRRKFYKQAIARYCRIKNLLQEVSVSNDEEDEERNGYLLKLYLNLSVCYLNVQNPQKALIYADLALKLNPNNVKGLFRMGKALYLTGSYDRAEHYLYLAMKLKPYDKSITLAIKELELKRKNHEDWEKMFCQKMFGSEETKPTSEMKFEEPADFVCIIGEEVKDFLNSSETEYPFSPFFTESQLEVVKYFARRYNLAFVSKTVAGEKFNKLAKKKCLS</sequence>
<dbReference type="Proteomes" id="UP000887013">
    <property type="component" value="Unassembled WGS sequence"/>
</dbReference>
<proteinExistence type="inferred from homology"/>
<dbReference type="InterPro" id="IPR019734">
    <property type="entry name" value="TPR_rpt"/>
</dbReference>
<evidence type="ECO:0000256" key="3">
    <source>
        <dbReference type="ARBA" id="ARBA00022803"/>
    </source>
</evidence>
<dbReference type="InterPro" id="IPR046357">
    <property type="entry name" value="PPIase_dom_sf"/>
</dbReference>
<feature type="repeat" description="TPR" evidence="5">
    <location>
        <begin position="265"/>
        <end position="298"/>
    </location>
</feature>
<dbReference type="InterPro" id="IPR042282">
    <property type="entry name" value="FKBP6/shu"/>
</dbReference>
<gene>
    <name evidence="7" type="primary">FKBP5</name>
    <name evidence="7" type="ORF">NPIL_212871</name>
</gene>
<accession>A0A8X6UE11</accession>
<evidence type="ECO:0000256" key="2">
    <source>
        <dbReference type="ARBA" id="ARBA00022737"/>
    </source>
</evidence>
<protein>
    <recommendedName>
        <fullName evidence="4">peptidylprolyl isomerase</fullName>
        <ecNumber evidence="4">5.2.1.8</ecNumber>
    </recommendedName>
</protein>
<evidence type="ECO:0000256" key="5">
    <source>
        <dbReference type="PROSITE-ProRule" id="PRU00339"/>
    </source>
</evidence>
<name>A0A8X6UE11_NEPPI</name>
<dbReference type="PANTHER" id="PTHR46674">
    <property type="entry name" value="INACTIVE PEPTIDYL-PROLYL CIS-TRANS ISOMERASE FKBP6"/>
    <property type="match status" value="1"/>
</dbReference>
<dbReference type="GO" id="GO:0034587">
    <property type="term" value="P:piRNA processing"/>
    <property type="evidence" value="ECO:0007669"/>
    <property type="project" value="TreeGrafter"/>
</dbReference>
<comment type="similarity">
    <text evidence="1">Belongs to the FKBP6 family.</text>
</comment>
<dbReference type="InterPro" id="IPR011990">
    <property type="entry name" value="TPR-like_helical_dom_sf"/>
</dbReference>
<dbReference type="SUPFAM" id="SSF48452">
    <property type="entry name" value="TPR-like"/>
    <property type="match status" value="1"/>
</dbReference>
<dbReference type="Gene3D" id="1.25.40.10">
    <property type="entry name" value="Tetratricopeptide repeat domain"/>
    <property type="match status" value="1"/>
</dbReference>
<comment type="catalytic activity">
    <reaction evidence="4">
        <text>[protein]-peptidylproline (omega=180) = [protein]-peptidylproline (omega=0)</text>
        <dbReference type="Rhea" id="RHEA:16237"/>
        <dbReference type="Rhea" id="RHEA-COMP:10747"/>
        <dbReference type="Rhea" id="RHEA-COMP:10748"/>
        <dbReference type="ChEBI" id="CHEBI:83833"/>
        <dbReference type="ChEBI" id="CHEBI:83834"/>
        <dbReference type="EC" id="5.2.1.8"/>
    </reaction>
</comment>
<dbReference type="AlphaFoldDB" id="A0A8X6UE11"/>
<dbReference type="SUPFAM" id="SSF54534">
    <property type="entry name" value="FKBP-like"/>
    <property type="match status" value="1"/>
</dbReference>
<dbReference type="InterPro" id="IPR001179">
    <property type="entry name" value="PPIase_FKBP_dom"/>
</dbReference>
<dbReference type="PANTHER" id="PTHR46674:SF1">
    <property type="entry name" value="INACTIVE PEPTIDYL-PROLYL CIS-TRANS ISOMERASE FKBP6"/>
    <property type="match status" value="1"/>
</dbReference>
<keyword evidence="3 5" id="KW-0802">TPR repeat</keyword>
<comment type="caution">
    <text evidence="7">The sequence shown here is derived from an EMBL/GenBank/DDBJ whole genome shotgun (WGS) entry which is preliminary data.</text>
</comment>
<dbReference type="GO" id="GO:0005737">
    <property type="term" value="C:cytoplasm"/>
    <property type="evidence" value="ECO:0007669"/>
    <property type="project" value="TreeGrafter"/>
</dbReference>
<keyword evidence="4" id="KW-0697">Rotamase</keyword>
<evidence type="ECO:0000313" key="7">
    <source>
        <dbReference type="EMBL" id="GFU22335.1"/>
    </source>
</evidence>
<dbReference type="EC" id="5.2.1.8" evidence="4"/>
<dbReference type="GO" id="GO:0051879">
    <property type="term" value="F:Hsp90 protein binding"/>
    <property type="evidence" value="ECO:0007669"/>
    <property type="project" value="TreeGrafter"/>
</dbReference>
<dbReference type="Gene3D" id="3.10.50.40">
    <property type="match status" value="1"/>
</dbReference>
<reference evidence="7" key="1">
    <citation type="submission" date="2020-08" db="EMBL/GenBank/DDBJ databases">
        <title>Multicomponent nature underlies the extraordinary mechanical properties of spider dragline silk.</title>
        <authorList>
            <person name="Kono N."/>
            <person name="Nakamura H."/>
            <person name="Mori M."/>
            <person name="Yoshida Y."/>
            <person name="Ohtoshi R."/>
            <person name="Malay A.D."/>
            <person name="Moran D.A.P."/>
            <person name="Tomita M."/>
            <person name="Numata K."/>
            <person name="Arakawa K."/>
        </authorList>
    </citation>
    <scope>NUCLEOTIDE SEQUENCE</scope>
</reference>
<dbReference type="OrthoDB" id="8116123at2759"/>
<evidence type="ECO:0000313" key="8">
    <source>
        <dbReference type="Proteomes" id="UP000887013"/>
    </source>
</evidence>
<dbReference type="GO" id="GO:0007283">
    <property type="term" value="P:spermatogenesis"/>
    <property type="evidence" value="ECO:0007669"/>
    <property type="project" value="TreeGrafter"/>
</dbReference>
<dbReference type="Pfam" id="PF00254">
    <property type="entry name" value="FKBP_C"/>
    <property type="match status" value="1"/>
</dbReference>
<keyword evidence="4" id="KW-0413">Isomerase</keyword>
<evidence type="ECO:0000256" key="1">
    <source>
        <dbReference type="ARBA" id="ARBA00009648"/>
    </source>
</evidence>
<dbReference type="EMBL" id="BMAW01127715">
    <property type="protein sequence ID" value="GFU22335.1"/>
    <property type="molecule type" value="Genomic_DNA"/>
</dbReference>
<keyword evidence="8" id="KW-1185">Reference proteome</keyword>
<dbReference type="PROSITE" id="PS50005">
    <property type="entry name" value="TPR"/>
    <property type="match status" value="2"/>
</dbReference>
<feature type="repeat" description="TPR" evidence="5">
    <location>
        <begin position="299"/>
        <end position="332"/>
    </location>
</feature>